<reference evidence="1 2" key="1">
    <citation type="submission" date="2018-09" db="EMBL/GenBank/DDBJ databases">
        <title>Metagenome Assembled Genomes from an Advanced Water Purification Facility.</title>
        <authorList>
            <person name="Stamps B.W."/>
            <person name="Spear J.R."/>
        </authorList>
    </citation>
    <scope>NUCLEOTIDE SEQUENCE [LARGE SCALE GENOMIC DNA]</scope>
    <source>
        <strain evidence="1">Bin_27_1</strain>
    </source>
</reference>
<evidence type="ECO:0000313" key="2">
    <source>
        <dbReference type="Proteomes" id="UP000321192"/>
    </source>
</evidence>
<dbReference type="SUPFAM" id="SSF52467">
    <property type="entry name" value="DHS-like NAD/FAD-binding domain"/>
    <property type="match status" value="1"/>
</dbReference>
<organism evidence="1 2">
    <name type="scientific">Thauera aminoaromatica</name>
    <dbReference type="NCBI Taxonomy" id="164330"/>
    <lineage>
        <taxon>Bacteria</taxon>
        <taxon>Pseudomonadati</taxon>
        <taxon>Pseudomonadota</taxon>
        <taxon>Betaproteobacteria</taxon>
        <taxon>Rhodocyclales</taxon>
        <taxon>Zoogloeaceae</taxon>
        <taxon>Thauera</taxon>
    </lineage>
</organism>
<dbReference type="AlphaFoldDB" id="A0A5C7SA54"/>
<dbReference type="Proteomes" id="UP000321192">
    <property type="component" value="Unassembled WGS sequence"/>
</dbReference>
<sequence length="97" mass="10673">ARPNILMFGDWAWIPRRTEAQEARLVAWLEHVRRPVVVELGAGENVPTVRRFAESIGGRLVRINPQAEPMLPAGAIHLRCGALEGIATVHAALVGHR</sequence>
<proteinExistence type="predicted"/>
<comment type="caution">
    <text evidence="1">The sequence shown here is derived from an EMBL/GenBank/DDBJ whole genome shotgun (WGS) entry which is preliminary data.</text>
</comment>
<feature type="non-terminal residue" evidence="1">
    <location>
        <position position="1"/>
    </location>
</feature>
<accession>A0A5C7SA54</accession>
<dbReference type="InterPro" id="IPR029035">
    <property type="entry name" value="DHS-like_NAD/FAD-binding_dom"/>
</dbReference>
<evidence type="ECO:0000313" key="1">
    <source>
        <dbReference type="EMBL" id="TXH80232.1"/>
    </source>
</evidence>
<dbReference type="EMBL" id="SSFD01000317">
    <property type="protein sequence ID" value="TXH80232.1"/>
    <property type="molecule type" value="Genomic_DNA"/>
</dbReference>
<protein>
    <submittedName>
        <fullName evidence="1">NAD-dependent deacetylase</fullName>
    </submittedName>
</protein>
<gene>
    <name evidence="1" type="ORF">E6Q80_19055</name>
</gene>
<name>A0A5C7SA54_THASP</name>